<organism evidence="11">
    <name type="scientific">Drosophila rhopaloa</name>
    <name type="common">Fruit fly</name>
    <dbReference type="NCBI Taxonomy" id="1041015"/>
    <lineage>
        <taxon>Eukaryota</taxon>
        <taxon>Metazoa</taxon>
        <taxon>Ecdysozoa</taxon>
        <taxon>Arthropoda</taxon>
        <taxon>Hexapoda</taxon>
        <taxon>Insecta</taxon>
        <taxon>Pterygota</taxon>
        <taxon>Neoptera</taxon>
        <taxon>Endopterygota</taxon>
        <taxon>Diptera</taxon>
        <taxon>Brachycera</taxon>
        <taxon>Muscomorpha</taxon>
        <taxon>Ephydroidea</taxon>
        <taxon>Drosophilidae</taxon>
        <taxon>Drosophila</taxon>
        <taxon>Sophophora</taxon>
    </lineage>
</organism>
<dbReference type="RefSeq" id="XP_016983762.1">
    <property type="nucleotide sequence ID" value="XM_017128273.1"/>
</dbReference>
<evidence type="ECO:0000256" key="6">
    <source>
        <dbReference type="ARBA" id="ARBA00023136"/>
    </source>
</evidence>
<evidence type="ECO:0000256" key="8">
    <source>
        <dbReference type="ARBA" id="ARBA00023180"/>
    </source>
</evidence>
<dbReference type="Gene3D" id="1.10.287.70">
    <property type="match status" value="1"/>
</dbReference>
<feature type="transmembrane region" description="Helical" evidence="9">
    <location>
        <begin position="681"/>
        <end position="697"/>
    </location>
</feature>
<accession>A0A6P4F030</accession>
<gene>
    <name evidence="11" type="primary">LOC108047872</name>
</gene>
<feature type="transmembrane region" description="Helical" evidence="9">
    <location>
        <begin position="900"/>
        <end position="920"/>
    </location>
</feature>
<dbReference type="GO" id="GO:0050907">
    <property type="term" value="P:detection of chemical stimulus involved in sensory perception"/>
    <property type="evidence" value="ECO:0007669"/>
    <property type="project" value="UniProtKB-ARBA"/>
</dbReference>
<name>A0A6P4F030_DRORH</name>
<proteinExistence type="inferred from homology"/>
<evidence type="ECO:0000256" key="1">
    <source>
        <dbReference type="ARBA" id="ARBA00004651"/>
    </source>
</evidence>
<dbReference type="GO" id="GO:0015276">
    <property type="term" value="F:ligand-gated monoatomic ion channel activity"/>
    <property type="evidence" value="ECO:0007669"/>
    <property type="project" value="InterPro"/>
</dbReference>
<reference evidence="11" key="1">
    <citation type="submission" date="2025-08" db="UniProtKB">
        <authorList>
            <consortium name="RefSeq"/>
        </authorList>
    </citation>
    <scope>IDENTIFICATION</scope>
</reference>
<dbReference type="InterPro" id="IPR052192">
    <property type="entry name" value="Insect_Ionotropic_Sensory_Rcpt"/>
</dbReference>
<dbReference type="AlphaFoldDB" id="A0A6P4F030"/>
<feature type="transmembrane region" description="Helical" evidence="9">
    <location>
        <begin position="709"/>
        <end position="731"/>
    </location>
</feature>
<comment type="similarity">
    <text evidence="2">Belongs to the glutamate-gated ion channel (TC 1.A.10.1) family.</text>
</comment>
<evidence type="ECO:0000259" key="10">
    <source>
        <dbReference type="Pfam" id="PF00060"/>
    </source>
</evidence>
<evidence type="ECO:0000256" key="7">
    <source>
        <dbReference type="ARBA" id="ARBA00023170"/>
    </source>
</evidence>
<dbReference type="OrthoDB" id="5984008at2759"/>
<keyword evidence="6 9" id="KW-0472">Membrane</keyword>
<evidence type="ECO:0000256" key="2">
    <source>
        <dbReference type="ARBA" id="ARBA00008685"/>
    </source>
</evidence>
<keyword evidence="3" id="KW-1003">Cell membrane</keyword>
<feature type="domain" description="Ionotropic glutamate receptor C-terminal" evidence="10">
    <location>
        <begin position="641"/>
        <end position="907"/>
    </location>
</feature>
<evidence type="ECO:0000256" key="9">
    <source>
        <dbReference type="SAM" id="Phobius"/>
    </source>
</evidence>
<dbReference type="Pfam" id="PF00060">
    <property type="entry name" value="Lig_chan"/>
    <property type="match status" value="1"/>
</dbReference>
<evidence type="ECO:0000256" key="3">
    <source>
        <dbReference type="ARBA" id="ARBA00022475"/>
    </source>
</evidence>
<dbReference type="SUPFAM" id="SSF53850">
    <property type="entry name" value="Periplasmic binding protein-like II"/>
    <property type="match status" value="1"/>
</dbReference>
<keyword evidence="8" id="KW-0325">Glycoprotein</keyword>
<dbReference type="Gene3D" id="3.40.190.10">
    <property type="entry name" value="Periplasmic binding protein-like II"/>
    <property type="match status" value="1"/>
</dbReference>
<comment type="subcellular location">
    <subcellularLocation>
        <location evidence="1">Cell membrane</location>
        <topology evidence="1">Multi-pass membrane protein</topology>
    </subcellularLocation>
</comment>
<keyword evidence="7" id="KW-0675">Receptor</keyword>
<protein>
    <submittedName>
        <fullName evidence="11">Uncharacterized protein LOC108047872</fullName>
    </submittedName>
</protein>
<dbReference type="InterPro" id="IPR001320">
    <property type="entry name" value="Iontro_rcpt_C"/>
</dbReference>
<dbReference type="FunFam" id="1.10.287.70:FF:000169">
    <property type="entry name" value="Glutamate receptor ionotropic, delta-2"/>
    <property type="match status" value="1"/>
</dbReference>
<dbReference type="RefSeq" id="XP_016983762.2">
    <property type="nucleotide sequence ID" value="XM_017128273.2"/>
</dbReference>
<evidence type="ECO:0000256" key="5">
    <source>
        <dbReference type="ARBA" id="ARBA00022989"/>
    </source>
</evidence>
<feature type="transmembrane region" description="Helical" evidence="9">
    <location>
        <begin position="632"/>
        <end position="661"/>
    </location>
</feature>
<sequence length="934" mass="108184">MISHWMWPMTPNRKPSITRLFHFLPNQFFMGPAHAHCKSVVWFFNWVLCYQRGNLVASWTWLPQLSFGNPGVMRSSACLLLLFGLQFYILVPTAANDFSSFLSANASLAIVVDHDYMTTHGQNIMAHFEKILSDIIRENLKNGGINVKYFSWNSVRLKKDFLAAITVTDCENTWKFYKNTQETSILLIAITDSDCPRLPLNRALMIPIVEHGDEFPQVILDAKVQQILNWKTAVIFVDQTILDDNSVLVKSIVHESTTNHITPISLILYKIDDSLRGQQKRAFLRRALAQFAPNKHEEKRQQFLVVSAFHEDIIEIAETLNMFHVGNQWMFFVLDKVRRDFDAATVTSNLDEGANIAFALNETMPDCQDTLNCTISELSLALVTSISKMTVEEESIYGEISDEEWESIRFTKQEKQAEILEYMKDYLKANAKCSSCARWRIETAITWGKSQENRRYRATPTRDAKNQNFEFINIGYWSPLLGFVCQELAFPHIEHHFRNITMDIVTVHNPPWQILTKNSHGVIVKHTGIVMEIIKELSRALNFSYYLHEASSWKDDTSLSTTNNNESDELLGSMTFRIPYRVVEMVQNNQFFIAAVAATVDDPDQKPFNYTMPISVQKYSFITRKPDEVSRIYLFTAPFTMETWFCLVGIILLTAPMLYAINRLAPLKEMQIRGLSTIKSCFWYIFGALLQQGGMYLPRADSGRLVVGFWWIVVIVLVTTYCGNLVAFLTFPKFQPGVDYLHQLERHKAISQYGLRNGTFFERYVQTTTREDFKHYMSLARIYGSGQDEDIEAVKRGQRINIDWRINLQLIVQQHFERDKECRFALGKENFVDEQIALILPSQSAYLHLVNRHINSMFRMGFIERWHQMNLPSADKCSGKSAQRQVTNHKVNMDDMQGCFLVLLLGFSGAFLIGCFEFWYRRFRDSRKRREFTN</sequence>
<dbReference type="PANTHER" id="PTHR42643:SF24">
    <property type="entry name" value="IONOTROPIC RECEPTOR 60A"/>
    <property type="match status" value="1"/>
</dbReference>
<evidence type="ECO:0000256" key="4">
    <source>
        <dbReference type="ARBA" id="ARBA00022692"/>
    </source>
</evidence>
<keyword evidence="5 9" id="KW-1133">Transmembrane helix</keyword>
<keyword evidence="4 9" id="KW-0812">Transmembrane</keyword>
<evidence type="ECO:0000313" key="11">
    <source>
        <dbReference type="RefSeq" id="XP_016983762.1"/>
    </source>
</evidence>
<dbReference type="PANTHER" id="PTHR42643">
    <property type="entry name" value="IONOTROPIC RECEPTOR 20A-RELATED"/>
    <property type="match status" value="1"/>
</dbReference>
<dbReference type="GO" id="GO:0005886">
    <property type="term" value="C:plasma membrane"/>
    <property type="evidence" value="ECO:0007669"/>
    <property type="project" value="UniProtKB-SubCell"/>
</dbReference>